<dbReference type="PROSITE" id="PS50181">
    <property type="entry name" value="FBOX"/>
    <property type="match status" value="1"/>
</dbReference>
<dbReference type="OrthoDB" id="366390at2759"/>
<dbReference type="OMA" id="WAMAYAN"/>
<dbReference type="AlphaFoldDB" id="A0A0C4E8R8"/>
<dbReference type="eggNOG" id="KOG4177">
    <property type="taxonomic scope" value="Eukaryota"/>
</dbReference>
<proteinExistence type="predicted"/>
<evidence type="ECO:0000313" key="2">
    <source>
        <dbReference type="EMBL" id="KLU90019.1"/>
    </source>
</evidence>
<organism evidence="3 4">
    <name type="scientific">Magnaporthiopsis poae (strain ATCC 64411 / 73-15)</name>
    <name type="common">Kentucky bluegrass fungus</name>
    <name type="synonym">Magnaporthe poae</name>
    <dbReference type="NCBI Taxonomy" id="644358"/>
    <lineage>
        <taxon>Eukaryota</taxon>
        <taxon>Fungi</taxon>
        <taxon>Dikarya</taxon>
        <taxon>Ascomycota</taxon>
        <taxon>Pezizomycotina</taxon>
        <taxon>Sordariomycetes</taxon>
        <taxon>Sordariomycetidae</taxon>
        <taxon>Magnaporthales</taxon>
        <taxon>Magnaporthaceae</taxon>
        <taxon>Magnaporthiopsis</taxon>
    </lineage>
</organism>
<dbReference type="Proteomes" id="UP000011715">
    <property type="component" value="Unassembled WGS sequence"/>
</dbReference>
<dbReference type="EMBL" id="ADBL01002197">
    <property type="status" value="NOT_ANNOTATED_CDS"/>
    <property type="molecule type" value="Genomic_DNA"/>
</dbReference>
<reference evidence="2" key="1">
    <citation type="submission" date="2010-05" db="EMBL/GenBank/DDBJ databases">
        <title>The Genome Sequence of Magnaporthe poae strain ATCC 64411.</title>
        <authorList>
            <consortium name="The Broad Institute Genome Sequencing Platform"/>
            <consortium name="Broad Institute Genome Sequencing Center for Infectious Disease"/>
            <person name="Ma L.-J."/>
            <person name="Dead R."/>
            <person name="Young S."/>
            <person name="Zeng Q."/>
            <person name="Koehrsen M."/>
            <person name="Alvarado L."/>
            <person name="Berlin A."/>
            <person name="Chapman S.B."/>
            <person name="Chen Z."/>
            <person name="Freedman E."/>
            <person name="Gellesch M."/>
            <person name="Goldberg J."/>
            <person name="Griggs A."/>
            <person name="Gujja S."/>
            <person name="Heilman E.R."/>
            <person name="Heiman D."/>
            <person name="Hepburn T."/>
            <person name="Howarth C."/>
            <person name="Jen D."/>
            <person name="Larson L."/>
            <person name="Mehta T."/>
            <person name="Neiman D."/>
            <person name="Pearson M."/>
            <person name="Roberts A."/>
            <person name="Saif S."/>
            <person name="Shea T."/>
            <person name="Shenoy N."/>
            <person name="Sisk P."/>
            <person name="Stolte C."/>
            <person name="Sykes S."/>
            <person name="Walk T."/>
            <person name="White J."/>
            <person name="Yandava C."/>
            <person name="Haas B."/>
            <person name="Nusbaum C."/>
            <person name="Birren B."/>
        </authorList>
    </citation>
    <scope>NUCLEOTIDE SEQUENCE</scope>
    <source>
        <strain evidence="2">ATCC 64411</strain>
    </source>
</reference>
<protein>
    <recommendedName>
        <fullName evidence="1">F-box domain-containing protein</fullName>
    </recommendedName>
</protein>
<dbReference type="EMBL" id="GL876974">
    <property type="protein sequence ID" value="KLU90019.1"/>
    <property type="molecule type" value="Genomic_DNA"/>
</dbReference>
<reference evidence="3" key="4">
    <citation type="journal article" date="2015" name="G3 (Bethesda)">
        <title>Genome sequences of three phytopathogenic species of the Magnaporthaceae family of fungi.</title>
        <authorList>
            <person name="Okagaki L.H."/>
            <person name="Nunes C.C."/>
            <person name="Sailsbery J."/>
            <person name="Clay B."/>
            <person name="Brown D."/>
            <person name="John T."/>
            <person name="Oh Y."/>
            <person name="Young N."/>
            <person name="Fitzgerald M."/>
            <person name="Haas B.J."/>
            <person name="Zeng Q."/>
            <person name="Young S."/>
            <person name="Adiconis X."/>
            <person name="Fan L."/>
            <person name="Levin J.Z."/>
            <person name="Mitchell T.K."/>
            <person name="Okubara P.A."/>
            <person name="Farman M.L."/>
            <person name="Kohn L.M."/>
            <person name="Birren B."/>
            <person name="Ma L.-J."/>
            <person name="Dean R.A."/>
        </authorList>
    </citation>
    <scope>NUCLEOTIDE SEQUENCE</scope>
    <source>
        <strain evidence="3">ATCC 64411 / 73-15</strain>
    </source>
</reference>
<evidence type="ECO:0000313" key="3">
    <source>
        <dbReference type="EnsemblFungi" id="MAPG_08986T0"/>
    </source>
</evidence>
<dbReference type="STRING" id="644358.A0A0C4E8R8"/>
<sequence length="508" mass="56731">MHEPKPVPTLHTNSITAIGRIQRKQEYLITMPTFDFRSLPTELREQIVQFAIRTRTFKRALRLRFVSREWLALVEHDMFRTHLLDQAVQAALDEQHNGMDHLYDSENAIPHSPRGRDTPWLSFLKRYVVHCVLTRPNITPKCPETLLHRAAARLAELLGESSEDAVGRHMALVCQVAFWDLLCPGGFRIETAYSPNAYITSPFKPAYHDQGDASLKELLLGVAIHLRNVQLANKLYSMDPGELRDVELCEEIYAARPRDLSGTLGAIQAREEGRAACAASYGGREMFLLVNAREFGLESEVDIRREYSADALMECLLQASARGGDAEVMHLLLDAGEPWKLDQPEAWSHHMLRGALVHASTPEILERLVRLAGPGFSLQSSTNHFLADGSACSWATPMAGRLDHHAATGNTAMVRYLIDQHGAAAFLNNPDRASLPAHPTTETAAADLRGHGWLSPSYRSLRPRSERHRTEHRPLLRAVEAGADDTVALLLDRGARPQRAPRGRHAAE</sequence>
<dbReference type="VEuPathDB" id="FungiDB:MAPG_08986"/>
<reference evidence="2" key="3">
    <citation type="submission" date="2011-03" db="EMBL/GenBank/DDBJ databases">
        <title>Annotation of Magnaporthe poae ATCC 64411.</title>
        <authorList>
            <person name="Ma L.-J."/>
            <person name="Dead R."/>
            <person name="Young S.K."/>
            <person name="Zeng Q."/>
            <person name="Gargeya S."/>
            <person name="Fitzgerald M."/>
            <person name="Haas B."/>
            <person name="Abouelleil A."/>
            <person name="Alvarado L."/>
            <person name="Arachchi H.M."/>
            <person name="Berlin A."/>
            <person name="Brown A."/>
            <person name="Chapman S.B."/>
            <person name="Chen Z."/>
            <person name="Dunbar C."/>
            <person name="Freedman E."/>
            <person name="Gearin G."/>
            <person name="Gellesch M."/>
            <person name="Goldberg J."/>
            <person name="Griggs A."/>
            <person name="Gujja S."/>
            <person name="Heiman D."/>
            <person name="Howarth C."/>
            <person name="Larson L."/>
            <person name="Lui A."/>
            <person name="MacDonald P.J.P."/>
            <person name="Mehta T."/>
            <person name="Montmayeur A."/>
            <person name="Murphy C."/>
            <person name="Neiman D."/>
            <person name="Pearson M."/>
            <person name="Priest M."/>
            <person name="Roberts A."/>
            <person name="Saif S."/>
            <person name="Shea T."/>
            <person name="Shenoy N."/>
            <person name="Sisk P."/>
            <person name="Stolte C."/>
            <person name="Sykes S."/>
            <person name="Yandava C."/>
            <person name="Wortman J."/>
            <person name="Nusbaum C."/>
            <person name="Birren B."/>
        </authorList>
    </citation>
    <scope>NUCLEOTIDE SEQUENCE</scope>
    <source>
        <strain evidence="2">ATCC 64411</strain>
    </source>
</reference>
<keyword evidence="4" id="KW-1185">Reference proteome</keyword>
<dbReference type="InterPro" id="IPR001810">
    <property type="entry name" value="F-box_dom"/>
</dbReference>
<evidence type="ECO:0000259" key="1">
    <source>
        <dbReference type="PROSITE" id="PS50181"/>
    </source>
</evidence>
<name>A0A0C4E8R8_MAGP6</name>
<dbReference type="SUPFAM" id="SSF48403">
    <property type="entry name" value="Ankyrin repeat"/>
    <property type="match status" value="1"/>
</dbReference>
<feature type="domain" description="F-box" evidence="1">
    <location>
        <begin position="33"/>
        <end position="83"/>
    </location>
</feature>
<reference evidence="3" key="5">
    <citation type="submission" date="2015-06" db="UniProtKB">
        <authorList>
            <consortium name="EnsemblFungi"/>
        </authorList>
    </citation>
    <scope>IDENTIFICATION</scope>
    <source>
        <strain evidence="3">ATCC 64411</strain>
    </source>
</reference>
<dbReference type="InterPro" id="IPR036770">
    <property type="entry name" value="Ankyrin_rpt-contain_sf"/>
</dbReference>
<accession>A0A0C4E8R8</accession>
<evidence type="ECO:0000313" key="4">
    <source>
        <dbReference type="Proteomes" id="UP000011715"/>
    </source>
</evidence>
<reference evidence="4" key="2">
    <citation type="submission" date="2010-05" db="EMBL/GenBank/DDBJ databases">
        <title>The genome sequence of Magnaporthe poae strain ATCC 64411.</title>
        <authorList>
            <person name="Ma L.-J."/>
            <person name="Dead R."/>
            <person name="Young S."/>
            <person name="Zeng Q."/>
            <person name="Koehrsen M."/>
            <person name="Alvarado L."/>
            <person name="Berlin A."/>
            <person name="Chapman S.B."/>
            <person name="Chen Z."/>
            <person name="Freedman E."/>
            <person name="Gellesch M."/>
            <person name="Goldberg J."/>
            <person name="Griggs A."/>
            <person name="Gujja S."/>
            <person name="Heilman E.R."/>
            <person name="Heiman D."/>
            <person name="Hepburn T."/>
            <person name="Howarth C."/>
            <person name="Jen D."/>
            <person name="Larson L."/>
            <person name="Mehta T."/>
            <person name="Neiman D."/>
            <person name="Pearson M."/>
            <person name="Roberts A."/>
            <person name="Saif S."/>
            <person name="Shea T."/>
            <person name="Shenoy N."/>
            <person name="Sisk P."/>
            <person name="Stolte C."/>
            <person name="Sykes S."/>
            <person name="Walk T."/>
            <person name="White J."/>
            <person name="Yandava C."/>
            <person name="Haas B."/>
            <person name="Nusbaum C."/>
            <person name="Birren B."/>
        </authorList>
    </citation>
    <scope>NUCLEOTIDE SEQUENCE [LARGE SCALE GENOMIC DNA]</scope>
    <source>
        <strain evidence="4">ATCC 64411 / 73-15</strain>
    </source>
</reference>
<dbReference type="EnsemblFungi" id="MAPG_08986T0">
    <property type="protein sequence ID" value="MAPG_08986T0"/>
    <property type="gene ID" value="MAPG_08986"/>
</dbReference>
<dbReference type="Gene3D" id="1.25.40.20">
    <property type="entry name" value="Ankyrin repeat-containing domain"/>
    <property type="match status" value="1"/>
</dbReference>
<gene>
    <name evidence="2" type="ORF">MAPG_08986</name>
</gene>